<feature type="domain" description="Histidine kinase" evidence="14">
    <location>
        <begin position="481"/>
        <end position="581"/>
    </location>
</feature>
<feature type="compositionally biased region" description="Low complexity" evidence="12">
    <location>
        <begin position="592"/>
        <end position="604"/>
    </location>
</feature>
<dbReference type="Gene3D" id="3.30.565.10">
    <property type="entry name" value="Histidine kinase-like ATPase, C-terminal domain"/>
    <property type="match status" value="1"/>
</dbReference>
<dbReference type="Gene3D" id="6.10.340.10">
    <property type="match status" value="1"/>
</dbReference>
<dbReference type="PANTHER" id="PTHR34220:SF7">
    <property type="entry name" value="SENSOR HISTIDINE KINASE YPDA"/>
    <property type="match status" value="1"/>
</dbReference>
<feature type="transmembrane region" description="Helical" evidence="13">
    <location>
        <begin position="20"/>
        <end position="40"/>
    </location>
</feature>
<evidence type="ECO:0000313" key="17">
    <source>
        <dbReference type="Proteomes" id="UP000192939"/>
    </source>
</evidence>
<evidence type="ECO:0000256" key="13">
    <source>
        <dbReference type="SAM" id="Phobius"/>
    </source>
</evidence>
<evidence type="ECO:0000256" key="8">
    <source>
        <dbReference type="ARBA" id="ARBA00022777"/>
    </source>
</evidence>
<dbReference type="Pfam" id="PF06580">
    <property type="entry name" value="His_kinase"/>
    <property type="match status" value="1"/>
</dbReference>
<dbReference type="Pfam" id="PF02518">
    <property type="entry name" value="HATPase_c"/>
    <property type="match status" value="1"/>
</dbReference>
<comment type="caution">
    <text evidence="16">The sequence shown here is derived from an EMBL/GenBank/DDBJ whole genome shotgun (WGS) entry which is preliminary data.</text>
</comment>
<feature type="transmembrane region" description="Helical" evidence="13">
    <location>
        <begin position="297"/>
        <end position="317"/>
    </location>
</feature>
<dbReference type="PROSITE" id="PS50885">
    <property type="entry name" value="HAMP"/>
    <property type="match status" value="1"/>
</dbReference>
<dbReference type="SUPFAM" id="SSF158472">
    <property type="entry name" value="HAMP domain-like"/>
    <property type="match status" value="1"/>
</dbReference>
<keyword evidence="11 13" id="KW-0472">Membrane</keyword>
<dbReference type="SUPFAM" id="SSF55874">
    <property type="entry name" value="ATPase domain of HSP90 chaperone/DNA topoisomerase II/histidine kinase"/>
    <property type="match status" value="1"/>
</dbReference>
<gene>
    <name evidence="16" type="ORF">SAMN02744124_02006</name>
</gene>
<keyword evidence="13" id="KW-1133">Transmembrane helix</keyword>
<dbReference type="InterPro" id="IPR010559">
    <property type="entry name" value="Sig_transdc_His_kin_internal"/>
</dbReference>
<reference evidence="16 17" key="1">
    <citation type="submission" date="2017-04" db="EMBL/GenBank/DDBJ databases">
        <authorList>
            <person name="Varghese N."/>
            <person name="Submissions S."/>
        </authorList>
    </citation>
    <scope>NUCLEOTIDE SEQUENCE [LARGE SCALE GENOMIC DNA]</scope>
    <source>
        <strain evidence="16 17">J12</strain>
    </source>
</reference>
<proteinExistence type="predicted"/>
<evidence type="ECO:0000256" key="9">
    <source>
        <dbReference type="ARBA" id="ARBA00022840"/>
    </source>
</evidence>
<keyword evidence="6" id="KW-0808">Transferase</keyword>
<dbReference type="PANTHER" id="PTHR34220">
    <property type="entry name" value="SENSOR HISTIDINE KINASE YPDA"/>
    <property type="match status" value="1"/>
</dbReference>
<dbReference type="PROSITE" id="PS50109">
    <property type="entry name" value="HIS_KIN"/>
    <property type="match status" value="1"/>
</dbReference>
<keyword evidence="17" id="KW-1185">Reference proteome</keyword>
<sequence length="604" mass="68933">MMKIHRVTLPQAPRYLPFGYKLMLTYLVFILIPVLAIGYFSHSLYQESIRNQTRSNIQGTLLQIRDNVEYKLADVERVSSMLYHDYTLITQLRSYEEGWSSYERTTMVLQPKLHIAMNATGLKLAMYVFLENDTLPEIYHGSFVNENPDALEGNYNIYHLSRLQHKAWYIDFPEERYGETLVWRQVEKDRDQDRISLLRRLVDSNTPFDLREIGFLRLSVRIGELFEALDYRKIGEGSQLLIQDGAGETLYESGGVTSSSGTAEYLTIQEELDGPGWVLTARVPLTIMERDSAKVRWFVTLICVLCLIVFTFAGMFVSRYFSIRVTKIVSVLNAFREGDLHKRMRYRGKDEFSQIASALNEMGQNIEQLIEQVYLTRLEKKEAELETLQAQINPHFLYNTLSSISRLAKFGEIDKLQRMVLDLAKFYRLSLSDGRTIIPIYSELAQAEAYINIQRTKFGEAVSFDFEVDPAILSLATVKLVLQPFIENALEHAWFGDPIHVRILGYTDGRVVSFKIIDDGIGMTQGRQQQVFHPALGADGGFGIRNVHSRIQLHFGSEYGVKMFSRPGIGTTVLIRFPAVPHGEEMPGLRASTGTSSISSSDKS</sequence>
<dbReference type="InterPro" id="IPR003660">
    <property type="entry name" value="HAMP_dom"/>
</dbReference>
<feature type="region of interest" description="Disordered" evidence="12">
    <location>
        <begin position="585"/>
        <end position="604"/>
    </location>
</feature>
<evidence type="ECO:0000259" key="14">
    <source>
        <dbReference type="PROSITE" id="PS50109"/>
    </source>
</evidence>
<dbReference type="InterPro" id="IPR050640">
    <property type="entry name" value="Bact_2-comp_sensor_kinase"/>
</dbReference>
<accession>A0ABY1LXL7</accession>
<feature type="domain" description="HAMP" evidence="15">
    <location>
        <begin position="319"/>
        <end position="371"/>
    </location>
</feature>
<evidence type="ECO:0000256" key="2">
    <source>
        <dbReference type="ARBA" id="ARBA00004651"/>
    </source>
</evidence>
<dbReference type="SMART" id="SM00304">
    <property type="entry name" value="HAMP"/>
    <property type="match status" value="1"/>
</dbReference>
<dbReference type="EMBL" id="FXAE01000017">
    <property type="protein sequence ID" value="SMF23850.1"/>
    <property type="molecule type" value="Genomic_DNA"/>
</dbReference>
<evidence type="ECO:0000256" key="11">
    <source>
        <dbReference type="ARBA" id="ARBA00023136"/>
    </source>
</evidence>
<keyword evidence="4" id="KW-1003">Cell membrane</keyword>
<dbReference type="EC" id="2.7.13.3" evidence="3"/>
<organism evidence="16 17">
    <name type="scientific">Paenibacillus barengoltzii J12</name>
    <dbReference type="NCBI Taxonomy" id="935846"/>
    <lineage>
        <taxon>Bacteria</taxon>
        <taxon>Bacillati</taxon>
        <taxon>Bacillota</taxon>
        <taxon>Bacilli</taxon>
        <taxon>Bacillales</taxon>
        <taxon>Paenibacillaceae</taxon>
        <taxon>Paenibacillus</taxon>
    </lineage>
</organism>
<evidence type="ECO:0000256" key="5">
    <source>
        <dbReference type="ARBA" id="ARBA00022553"/>
    </source>
</evidence>
<keyword evidence="13" id="KW-0812">Transmembrane</keyword>
<keyword evidence="10" id="KW-0902">Two-component regulatory system</keyword>
<name>A0ABY1LXL7_9BACL</name>
<evidence type="ECO:0000256" key="6">
    <source>
        <dbReference type="ARBA" id="ARBA00022679"/>
    </source>
</evidence>
<dbReference type="InterPro" id="IPR036890">
    <property type="entry name" value="HATPase_C_sf"/>
</dbReference>
<evidence type="ECO:0000256" key="1">
    <source>
        <dbReference type="ARBA" id="ARBA00000085"/>
    </source>
</evidence>
<keyword evidence="9" id="KW-0067">ATP-binding</keyword>
<dbReference type="InterPro" id="IPR003594">
    <property type="entry name" value="HATPase_dom"/>
</dbReference>
<dbReference type="InterPro" id="IPR005467">
    <property type="entry name" value="His_kinase_dom"/>
</dbReference>
<comment type="subcellular location">
    <subcellularLocation>
        <location evidence="2">Cell membrane</location>
        <topology evidence="2">Multi-pass membrane protein</topology>
    </subcellularLocation>
</comment>
<dbReference type="Proteomes" id="UP000192939">
    <property type="component" value="Unassembled WGS sequence"/>
</dbReference>
<evidence type="ECO:0000256" key="3">
    <source>
        <dbReference type="ARBA" id="ARBA00012438"/>
    </source>
</evidence>
<dbReference type="Pfam" id="PF00672">
    <property type="entry name" value="HAMP"/>
    <property type="match status" value="1"/>
</dbReference>
<comment type="catalytic activity">
    <reaction evidence="1">
        <text>ATP + protein L-histidine = ADP + protein N-phospho-L-histidine.</text>
        <dbReference type="EC" id="2.7.13.3"/>
    </reaction>
</comment>
<dbReference type="CDD" id="cd06225">
    <property type="entry name" value="HAMP"/>
    <property type="match status" value="1"/>
</dbReference>
<protein>
    <recommendedName>
        <fullName evidence="3">histidine kinase</fullName>
        <ecNumber evidence="3">2.7.13.3</ecNumber>
    </recommendedName>
</protein>
<evidence type="ECO:0000256" key="10">
    <source>
        <dbReference type="ARBA" id="ARBA00023012"/>
    </source>
</evidence>
<evidence type="ECO:0000256" key="4">
    <source>
        <dbReference type="ARBA" id="ARBA00022475"/>
    </source>
</evidence>
<keyword evidence="5" id="KW-0597">Phosphoprotein</keyword>
<evidence type="ECO:0000259" key="15">
    <source>
        <dbReference type="PROSITE" id="PS50885"/>
    </source>
</evidence>
<evidence type="ECO:0000256" key="12">
    <source>
        <dbReference type="SAM" id="MobiDB-lite"/>
    </source>
</evidence>
<evidence type="ECO:0000313" key="16">
    <source>
        <dbReference type="EMBL" id="SMF23850.1"/>
    </source>
</evidence>
<evidence type="ECO:0000256" key="7">
    <source>
        <dbReference type="ARBA" id="ARBA00022741"/>
    </source>
</evidence>
<keyword evidence="8 16" id="KW-0418">Kinase</keyword>
<dbReference type="SMART" id="SM00387">
    <property type="entry name" value="HATPase_c"/>
    <property type="match status" value="1"/>
</dbReference>
<keyword evidence="7" id="KW-0547">Nucleotide-binding</keyword>
<dbReference type="GO" id="GO:0016301">
    <property type="term" value="F:kinase activity"/>
    <property type="evidence" value="ECO:0007669"/>
    <property type="project" value="UniProtKB-KW"/>
</dbReference>